<protein>
    <submittedName>
        <fullName evidence="2">Uncharacterized protein</fullName>
    </submittedName>
</protein>
<dbReference type="EnsemblPlants" id="novel_model_1326_5bd9a17a.3.5bd9b135">
    <property type="protein sequence ID" value="cds.novel_model_1326_5bd9a17a.3.5bd9b135"/>
    <property type="gene ID" value="novel_gene_734_5bd9a17a"/>
</dbReference>
<dbReference type="AlphaFoldDB" id="A0A803QTV4"/>
<evidence type="ECO:0000256" key="1">
    <source>
        <dbReference type="SAM" id="MobiDB-lite"/>
    </source>
</evidence>
<reference evidence="2" key="1">
    <citation type="submission" date="2018-11" db="EMBL/GenBank/DDBJ databases">
        <authorList>
            <person name="Grassa J C."/>
        </authorList>
    </citation>
    <scope>NUCLEOTIDE SEQUENCE [LARGE SCALE GENOMIC DNA]</scope>
</reference>
<evidence type="ECO:0000313" key="3">
    <source>
        <dbReference type="Proteomes" id="UP000596661"/>
    </source>
</evidence>
<evidence type="ECO:0000313" key="2">
    <source>
        <dbReference type="EnsemblPlants" id="cds.novel_model_1326_5bd9a17a.3.5bd9b135"/>
    </source>
</evidence>
<reference evidence="2" key="2">
    <citation type="submission" date="2021-03" db="UniProtKB">
        <authorList>
            <consortium name="EnsemblPlants"/>
        </authorList>
    </citation>
    <scope>IDENTIFICATION</scope>
</reference>
<dbReference type="EMBL" id="UZAU01000207">
    <property type="status" value="NOT_ANNOTATED_CDS"/>
    <property type="molecule type" value="Genomic_DNA"/>
</dbReference>
<organism evidence="2 3">
    <name type="scientific">Cannabis sativa</name>
    <name type="common">Hemp</name>
    <name type="synonym">Marijuana</name>
    <dbReference type="NCBI Taxonomy" id="3483"/>
    <lineage>
        <taxon>Eukaryota</taxon>
        <taxon>Viridiplantae</taxon>
        <taxon>Streptophyta</taxon>
        <taxon>Embryophyta</taxon>
        <taxon>Tracheophyta</taxon>
        <taxon>Spermatophyta</taxon>
        <taxon>Magnoliopsida</taxon>
        <taxon>eudicotyledons</taxon>
        <taxon>Gunneridae</taxon>
        <taxon>Pentapetalae</taxon>
        <taxon>rosids</taxon>
        <taxon>fabids</taxon>
        <taxon>Rosales</taxon>
        <taxon>Cannabaceae</taxon>
        <taxon>Cannabis</taxon>
    </lineage>
</organism>
<accession>A0A803QTV4</accession>
<dbReference type="Proteomes" id="UP000596661">
    <property type="component" value="Chromosome 2"/>
</dbReference>
<keyword evidence="3" id="KW-1185">Reference proteome</keyword>
<feature type="region of interest" description="Disordered" evidence="1">
    <location>
        <begin position="1"/>
        <end position="60"/>
    </location>
</feature>
<dbReference type="Gramene" id="novel_model_1326_5bd9a17a.3.5bd9b135">
    <property type="protein sequence ID" value="cds.novel_model_1326_5bd9a17a.3.5bd9b135"/>
    <property type="gene ID" value="novel_gene_734_5bd9a17a"/>
</dbReference>
<proteinExistence type="predicted"/>
<name>A0A803QTV4_CANSA</name>
<feature type="compositionally biased region" description="Low complexity" evidence="1">
    <location>
        <begin position="46"/>
        <end position="58"/>
    </location>
</feature>
<sequence>MTPTQQTPSEKRMERMASKMQRQGGIAPTHSIGLSQPHMSKDGFGSSSQPTTTQYQQSMSLPSQQIPFPFMFGRSHKIHRRNNLILVCWIIIISSARCCLVCLSDNTNVADATNANDDANAADDADATYTTEAVNASDVETQGIMMWMRSL</sequence>